<evidence type="ECO:0000256" key="3">
    <source>
        <dbReference type="ARBA" id="ARBA00017228"/>
    </source>
</evidence>
<dbReference type="InterPro" id="IPR058240">
    <property type="entry name" value="rSAM_sf"/>
</dbReference>
<dbReference type="GO" id="GO:0006779">
    <property type="term" value="P:porphyrin-containing compound biosynthetic process"/>
    <property type="evidence" value="ECO:0007669"/>
    <property type="project" value="InterPro"/>
</dbReference>
<dbReference type="AlphaFoldDB" id="A0A2Z4G6Z2"/>
<keyword evidence="8 10" id="KW-0411">Iron-sulfur</keyword>
<keyword evidence="10" id="KW-0004">4Fe-4S</keyword>
<dbReference type="KEGG" id="als:DJ013_01045"/>
<evidence type="ECO:0000256" key="9">
    <source>
        <dbReference type="ARBA" id="ARBA00023186"/>
    </source>
</evidence>
<keyword evidence="10" id="KW-0963">Cytoplasm</keyword>
<dbReference type="InterPro" id="IPR034505">
    <property type="entry name" value="Coproporphyrinogen-III_oxidase"/>
</dbReference>
<dbReference type="SFLD" id="SFLDG01065">
    <property type="entry name" value="anaerobic_coproporphyrinogen-I"/>
    <property type="match status" value="1"/>
</dbReference>
<evidence type="ECO:0000256" key="7">
    <source>
        <dbReference type="ARBA" id="ARBA00023004"/>
    </source>
</evidence>
<dbReference type="RefSeq" id="WP_111369945.1">
    <property type="nucleotide sequence ID" value="NZ_CP029480.1"/>
</dbReference>
<accession>A0A2Z4G6Z2</accession>
<dbReference type="GO" id="GO:0004109">
    <property type="term" value="F:coproporphyrinogen oxidase activity"/>
    <property type="evidence" value="ECO:0007669"/>
    <property type="project" value="InterPro"/>
</dbReference>
<dbReference type="GO" id="GO:0046872">
    <property type="term" value="F:metal ion binding"/>
    <property type="evidence" value="ECO:0007669"/>
    <property type="project" value="UniProtKB-UniRule"/>
</dbReference>
<dbReference type="InterPro" id="IPR007197">
    <property type="entry name" value="rSAM"/>
</dbReference>
<comment type="subcellular location">
    <subcellularLocation>
        <location evidence="10">Cytoplasm</location>
    </subcellularLocation>
</comment>
<evidence type="ECO:0000256" key="8">
    <source>
        <dbReference type="ARBA" id="ARBA00023014"/>
    </source>
</evidence>
<feature type="domain" description="Radical SAM core" evidence="11">
    <location>
        <begin position="1"/>
        <end position="230"/>
    </location>
</feature>
<dbReference type="SUPFAM" id="SSF102114">
    <property type="entry name" value="Radical SAM enzymes"/>
    <property type="match status" value="1"/>
</dbReference>
<dbReference type="InterPro" id="IPR010723">
    <property type="entry name" value="HemN_C"/>
</dbReference>
<dbReference type="Proteomes" id="UP000249873">
    <property type="component" value="Chromosome"/>
</dbReference>
<dbReference type="PROSITE" id="PS51918">
    <property type="entry name" value="RADICAL_SAM"/>
    <property type="match status" value="1"/>
</dbReference>
<evidence type="ECO:0000256" key="2">
    <source>
        <dbReference type="ARBA" id="ARBA00006100"/>
    </source>
</evidence>
<keyword evidence="4 10" id="KW-0349">Heme</keyword>
<keyword evidence="6 10" id="KW-0479">Metal-binding</keyword>
<sequence>MHLYLHIPFCKQACYYCDFHFSTNSSKSDDMVNAICKEIELQKSFLGTNILETIYFGGGTPSLLSFEQIGQILNKIGQHFSIKPNAEITFECNPDDITIQRLTEWRSLGINRLSIGVQSFDENHLKFLNRSHSAAHSIQCISDAQKAGFDNLSIDLIYAIPSLSNDIWKLDLEKAFSFDVNHISSYCLTIEEKTVFGHRLKEKVMKPIDDDFASNQFDILLEAMSKNDFEQYEISNFAKNTAYAVHNTSYWQGDQYLGIGPSAHSFDTNKRFWNVSNNTKYLKAIATETIPNEFEILTAKDKANEYLMTGLRTKWGVDLGKLNKILPLSSKAFRQTLSRFSKEGLIIDQKGIITLSKAGKLKADYIASELFF</sequence>
<keyword evidence="5 10" id="KW-0949">S-adenosyl-L-methionine</keyword>
<evidence type="ECO:0000256" key="5">
    <source>
        <dbReference type="ARBA" id="ARBA00022691"/>
    </source>
</evidence>
<dbReference type="InterPro" id="IPR006638">
    <property type="entry name" value="Elp3/MiaA/NifB-like_rSAM"/>
</dbReference>
<dbReference type="CDD" id="cd01335">
    <property type="entry name" value="Radical_SAM"/>
    <property type="match status" value="1"/>
</dbReference>
<dbReference type="EMBL" id="CP029480">
    <property type="protein sequence ID" value="AWV96843.1"/>
    <property type="molecule type" value="Genomic_DNA"/>
</dbReference>
<keyword evidence="9 10" id="KW-0143">Chaperone</keyword>
<dbReference type="OrthoDB" id="9808022at2"/>
<comment type="similarity">
    <text evidence="2">Belongs to the anaerobic coproporphyrinogen-III oxidase family. HemW subfamily.</text>
</comment>
<keyword evidence="7 10" id="KW-0408">Iron</keyword>
<dbReference type="PANTHER" id="PTHR13932:SF5">
    <property type="entry name" value="RADICAL S-ADENOSYL METHIONINE DOMAIN-CONTAINING PROTEIN 1, MITOCHONDRIAL"/>
    <property type="match status" value="1"/>
</dbReference>
<comment type="function">
    <text evidence="10">Probably acts as a heme chaperone, transferring heme to an unknown acceptor. Binds one molecule of heme per monomer, possibly covalently. Binds 1 [4Fe-4S] cluster. The cluster is coordinated with 3 cysteines and an exchangeable S-adenosyl-L-methionine.</text>
</comment>
<dbReference type="GO" id="GO:0005737">
    <property type="term" value="C:cytoplasm"/>
    <property type="evidence" value="ECO:0007669"/>
    <property type="project" value="UniProtKB-SubCell"/>
</dbReference>
<organism evidence="12 13">
    <name type="scientific">Arcticibacterium luteifluviistationis</name>
    <dbReference type="NCBI Taxonomy" id="1784714"/>
    <lineage>
        <taxon>Bacteria</taxon>
        <taxon>Pseudomonadati</taxon>
        <taxon>Bacteroidota</taxon>
        <taxon>Cytophagia</taxon>
        <taxon>Cytophagales</taxon>
        <taxon>Leadbetterellaceae</taxon>
        <taxon>Arcticibacterium</taxon>
    </lineage>
</organism>
<evidence type="ECO:0000256" key="1">
    <source>
        <dbReference type="ARBA" id="ARBA00001966"/>
    </source>
</evidence>
<dbReference type="SFLD" id="SFLDF00562">
    <property type="entry name" value="HemN-like__clustered_with_heat"/>
    <property type="match status" value="1"/>
</dbReference>
<keyword evidence="13" id="KW-1185">Reference proteome</keyword>
<evidence type="ECO:0000259" key="11">
    <source>
        <dbReference type="PROSITE" id="PS51918"/>
    </source>
</evidence>
<evidence type="ECO:0000313" key="13">
    <source>
        <dbReference type="Proteomes" id="UP000249873"/>
    </source>
</evidence>
<evidence type="ECO:0000256" key="4">
    <source>
        <dbReference type="ARBA" id="ARBA00022617"/>
    </source>
</evidence>
<protein>
    <recommendedName>
        <fullName evidence="3 10">Heme chaperone HemW</fullName>
    </recommendedName>
</protein>
<dbReference type="InterPro" id="IPR013785">
    <property type="entry name" value="Aldolase_TIM"/>
</dbReference>
<dbReference type="SFLD" id="SFLDF00288">
    <property type="entry name" value="HemN-like__clustered_with_nucl"/>
    <property type="match status" value="1"/>
</dbReference>
<dbReference type="Pfam" id="PF04055">
    <property type="entry name" value="Radical_SAM"/>
    <property type="match status" value="1"/>
</dbReference>
<evidence type="ECO:0000256" key="10">
    <source>
        <dbReference type="RuleBase" id="RU364116"/>
    </source>
</evidence>
<name>A0A2Z4G6Z2_9BACT</name>
<dbReference type="SFLD" id="SFLDS00029">
    <property type="entry name" value="Radical_SAM"/>
    <property type="match status" value="1"/>
</dbReference>
<dbReference type="SMART" id="SM00729">
    <property type="entry name" value="Elp3"/>
    <property type="match status" value="1"/>
</dbReference>
<dbReference type="PANTHER" id="PTHR13932">
    <property type="entry name" value="COPROPORPHYRINIGEN III OXIDASE"/>
    <property type="match status" value="1"/>
</dbReference>
<reference evidence="12 13" key="1">
    <citation type="submission" date="2018-05" db="EMBL/GenBank/DDBJ databases">
        <title>Complete genome sequence of Arcticibacterium luteifluviistationis SM1504T, a cytophagaceae bacterium isolated from Arctic surface seawater.</title>
        <authorList>
            <person name="Li Y."/>
            <person name="Qin Q.-L."/>
        </authorList>
    </citation>
    <scope>NUCLEOTIDE SEQUENCE [LARGE SCALE GENOMIC DNA]</scope>
    <source>
        <strain evidence="12 13">SM1504</strain>
    </source>
</reference>
<dbReference type="Gene3D" id="3.20.20.70">
    <property type="entry name" value="Aldolase class I"/>
    <property type="match status" value="1"/>
</dbReference>
<evidence type="ECO:0000256" key="6">
    <source>
        <dbReference type="ARBA" id="ARBA00022723"/>
    </source>
</evidence>
<gene>
    <name evidence="12" type="ORF">DJ013_01045</name>
</gene>
<evidence type="ECO:0000313" key="12">
    <source>
        <dbReference type="EMBL" id="AWV96843.1"/>
    </source>
</evidence>
<dbReference type="Pfam" id="PF06969">
    <property type="entry name" value="HemN_C"/>
    <property type="match status" value="1"/>
</dbReference>
<proteinExistence type="inferred from homology"/>
<dbReference type="GO" id="GO:0051539">
    <property type="term" value="F:4 iron, 4 sulfur cluster binding"/>
    <property type="evidence" value="ECO:0007669"/>
    <property type="project" value="UniProtKB-UniRule"/>
</dbReference>
<dbReference type="NCBIfam" id="TIGR00539">
    <property type="entry name" value="hemN_rel"/>
    <property type="match status" value="1"/>
</dbReference>
<comment type="cofactor">
    <cofactor evidence="1">
        <name>[4Fe-4S] cluster</name>
        <dbReference type="ChEBI" id="CHEBI:49883"/>
    </cofactor>
</comment>
<dbReference type="InterPro" id="IPR004559">
    <property type="entry name" value="HemW-like"/>
</dbReference>